<feature type="transmembrane region" description="Helical" evidence="1">
    <location>
        <begin position="75"/>
        <end position="91"/>
    </location>
</feature>
<protein>
    <submittedName>
        <fullName evidence="2">Peptidase M48, Ste24p</fullName>
    </submittedName>
</protein>
<dbReference type="AlphaFoldDB" id="A0A659PC62"/>
<name>A0A659PC62_SALET</name>
<evidence type="ECO:0000256" key="1">
    <source>
        <dbReference type="SAM" id="Phobius"/>
    </source>
</evidence>
<keyword evidence="1" id="KW-0812">Transmembrane</keyword>
<gene>
    <name evidence="2" type="ORF">C9F00_16270</name>
</gene>
<dbReference type="EMBL" id="PYKC01000098">
    <property type="protein sequence ID" value="TGC68901.1"/>
    <property type="molecule type" value="Genomic_DNA"/>
</dbReference>
<keyword evidence="1" id="KW-1133">Transmembrane helix</keyword>
<accession>A0A659PC62</accession>
<feature type="transmembrane region" description="Helical" evidence="1">
    <location>
        <begin position="36"/>
        <end position="55"/>
    </location>
</feature>
<organism evidence="2 3">
    <name type="scientific">Salmonella enterica subsp. enterica serovar Wilhelmsburg</name>
    <dbReference type="NCBI Taxonomy" id="1960126"/>
    <lineage>
        <taxon>Bacteria</taxon>
        <taxon>Pseudomonadati</taxon>
        <taxon>Pseudomonadota</taxon>
        <taxon>Gammaproteobacteria</taxon>
        <taxon>Enterobacterales</taxon>
        <taxon>Enterobacteriaceae</taxon>
        <taxon>Salmonella</taxon>
    </lineage>
</organism>
<keyword evidence="1" id="KW-0472">Membrane</keyword>
<sequence>MEPTTSIGIGALFAKYSVTIAGFWGSILSLGFLKDLTRLQAALAVFTGLGCSTYWTQPVAGWLSRTYIIPLDDSFLAGVAFTIGLLAMNVIPGMKAFAERFLTPRGACP</sequence>
<feature type="transmembrane region" description="Helical" evidence="1">
    <location>
        <begin position="6"/>
        <end position="24"/>
    </location>
</feature>
<comment type="caution">
    <text evidence="2">The sequence shown here is derived from an EMBL/GenBank/DDBJ whole genome shotgun (WGS) entry which is preliminary data.</text>
</comment>
<dbReference type="Proteomes" id="UP000297538">
    <property type="component" value="Unassembled WGS sequence"/>
</dbReference>
<proteinExistence type="predicted"/>
<evidence type="ECO:0000313" key="2">
    <source>
        <dbReference type="EMBL" id="TGC68901.1"/>
    </source>
</evidence>
<evidence type="ECO:0000313" key="3">
    <source>
        <dbReference type="Proteomes" id="UP000297538"/>
    </source>
</evidence>
<dbReference type="RefSeq" id="WP_135492386.1">
    <property type="nucleotide sequence ID" value="NZ_PYKC01000098.1"/>
</dbReference>
<reference evidence="2 3" key="1">
    <citation type="submission" date="2018-03" db="EMBL/GenBank/DDBJ databases">
        <title>Non-Typhoidal Salmonella genome sequencing and assembly.</title>
        <authorList>
            <person name="Matchawe C."/>
        </authorList>
    </citation>
    <scope>NUCLEOTIDE SEQUENCE [LARGE SCALE GENOMIC DNA]</scope>
    <source>
        <strain evidence="2 3">34ev</strain>
    </source>
</reference>